<accession>A0ABX9AR80</accession>
<dbReference type="NCBIfam" id="TIGR00752">
    <property type="entry name" value="slp"/>
    <property type="match status" value="1"/>
</dbReference>
<dbReference type="EMBL" id="CP081864">
    <property type="protein sequence ID" value="QZN97712.1"/>
    <property type="molecule type" value="Genomic_DNA"/>
</dbReference>
<reference evidence="1 2" key="1">
    <citation type="submission" date="2021-08" db="EMBL/GenBank/DDBJ databases">
        <title>Culture and genomic analysis of Symbiopectobacterium purcellii sp. nov. gen. nov., isolated from the leafhopper Empoasca decipiens.</title>
        <authorList>
            <person name="Nadal-Jimenez P."/>
            <person name="Siozios S."/>
            <person name="Halliday N."/>
            <person name="Camara M."/>
            <person name="Hurst G.D.D."/>
        </authorList>
    </citation>
    <scope>NUCLEOTIDE SEQUENCE [LARGE SCALE GENOMIC DNA]</scope>
    <source>
        <strain evidence="1 2">SyEd1</strain>
    </source>
</reference>
<protein>
    <submittedName>
        <fullName evidence="1">Slp family lipoprotein</fullName>
    </submittedName>
</protein>
<dbReference type="Proteomes" id="UP000825886">
    <property type="component" value="Chromosome"/>
</dbReference>
<organism evidence="1 2">
    <name type="scientific">Symbiopectobacterium purcellii</name>
    <dbReference type="NCBI Taxonomy" id="2871826"/>
    <lineage>
        <taxon>Bacteria</taxon>
        <taxon>Pseudomonadati</taxon>
        <taxon>Pseudomonadota</taxon>
        <taxon>Gammaproteobacteria</taxon>
        <taxon>Enterobacterales</taxon>
        <taxon>Enterobacteriaceae</taxon>
    </lineage>
</organism>
<gene>
    <name evidence="1" type="ORF">K6K13_10610</name>
</gene>
<dbReference type="PANTHER" id="PTHR37530:SF1">
    <property type="entry name" value="OUTER MEMBRANE PROTEIN SLP"/>
    <property type="match status" value="1"/>
</dbReference>
<sequence>MAISHWSKQVTFAALALLLAGCSSIPESIQSSSERPYDRLSQIMLMPQMALGQEARLGGRVVAVHNENDKTRLVIVSLPLDRWARPQLESVSEGRFIANVKGFLEPLDFQGLLVTVVGSVAEMEQGQIGSRPYRFVVINVTGYQRWNETQQVILPPGAADPWGWDWRYRRGWGFGNDWGPARIETIVTQ</sequence>
<proteinExistence type="predicted"/>
<name>A0ABX9AR80_9ENTR</name>
<dbReference type="PIRSF" id="PIRSF004982">
    <property type="entry name" value="SlP"/>
    <property type="match status" value="1"/>
</dbReference>
<keyword evidence="2" id="KW-1185">Reference proteome</keyword>
<keyword evidence="1" id="KW-0449">Lipoprotein</keyword>
<dbReference type="PANTHER" id="PTHR37530">
    <property type="entry name" value="OUTER MEMBRANE PROTEIN SLP"/>
    <property type="match status" value="1"/>
</dbReference>
<dbReference type="Pfam" id="PF03843">
    <property type="entry name" value="Slp"/>
    <property type="match status" value="1"/>
</dbReference>
<evidence type="ECO:0000313" key="1">
    <source>
        <dbReference type="EMBL" id="QZN97712.1"/>
    </source>
</evidence>
<dbReference type="RefSeq" id="WP_222160747.1">
    <property type="nucleotide sequence ID" value="NZ_CP081864.1"/>
</dbReference>
<evidence type="ECO:0000313" key="2">
    <source>
        <dbReference type="Proteomes" id="UP000825886"/>
    </source>
</evidence>
<dbReference type="InterPro" id="IPR004658">
    <property type="entry name" value="OMP_Slp"/>
</dbReference>